<comment type="similarity">
    <text evidence="1 2">Belongs to the Iojap/RsfS family.</text>
</comment>
<keyword evidence="2" id="KW-0963">Cytoplasm</keyword>
<dbReference type="STRING" id="706587.Desti_4741"/>
<dbReference type="NCBIfam" id="TIGR00090">
    <property type="entry name" value="rsfS_iojap_ybeB"/>
    <property type="match status" value="1"/>
</dbReference>
<dbReference type="Gene3D" id="3.30.460.10">
    <property type="entry name" value="Beta Polymerase, domain 2"/>
    <property type="match status" value="1"/>
</dbReference>
<dbReference type="KEGG" id="dti:Desti_4741"/>
<dbReference type="PANTHER" id="PTHR21043">
    <property type="entry name" value="IOJAP SUPERFAMILY ORTHOLOG"/>
    <property type="match status" value="1"/>
</dbReference>
<dbReference type="PANTHER" id="PTHR21043:SF0">
    <property type="entry name" value="MITOCHONDRIAL ASSEMBLY OF RIBOSOMAL LARGE SUBUNIT PROTEIN 1"/>
    <property type="match status" value="1"/>
</dbReference>
<evidence type="ECO:0000313" key="4">
    <source>
        <dbReference type="Proteomes" id="UP000006055"/>
    </source>
</evidence>
<sequence>MTTHIPVGDSKEKAETLLRAALSKKAVNPVLIRLAELTTLTDYFLIVSAGSGRQVKAIAEAILEDAKHKGIDRFSVEGVHQGNWALLDYGDVIVHVFQKSVREFYDLEGLWAEAPREKFPDDLTQEIEAAAEPIAEEDEEWPEL</sequence>
<keyword evidence="4" id="KW-1185">Reference proteome</keyword>
<gene>
    <name evidence="2" type="primary">rsfS</name>
    <name evidence="3" type="ordered locus">Desti_4741</name>
</gene>
<dbReference type="Proteomes" id="UP000006055">
    <property type="component" value="Chromosome"/>
</dbReference>
<keyword evidence="2" id="KW-0810">Translation regulation</keyword>
<dbReference type="RefSeq" id="WP_014812469.1">
    <property type="nucleotide sequence ID" value="NC_018025.1"/>
</dbReference>
<proteinExistence type="inferred from homology"/>
<protein>
    <recommendedName>
        <fullName evidence="2">Ribosomal silencing factor RsfS</fullName>
    </recommendedName>
</protein>
<dbReference type="GO" id="GO:0043023">
    <property type="term" value="F:ribosomal large subunit binding"/>
    <property type="evidence" value="ECO:0007669"/>
    <property type="project" value="TreeGrafter"/>
</dbReference>
<accession>I4CCS0</accession>
<comment type="subcellular location">
    <subcellularLocation>
        <location evidence="2">Cytoplasm</location>
    </subcellularLocation>
</comment>
<dbReference type="HAMAP" id="MF_01477">
    <property type="entry name" value="Iojap_RsfS"/>
    <property type="match status" value="1"/>
</dbReference>
<comment type="subunit">
    <text evidence="2">Interacts with ribosomal protein uL14 (rplN).</text>
</comment>
<reference evidence="4" key="1">
    <citation type="submission" date="2012-06" db="EMBL/GenBank/DDBJ databases">
        <title>Complete sequence of chromosome of Desulfomonile tiedjei DSM 6799.</title>
        <authorList>
            <person name="Lucas S."/>
            <person name="Copeland A."/>
            <person name="Lapidus A."/>
            <person name="Glavina del Rio T."/>
            <person name="Dalin E."/>
            <person name="Tice H."/>
            <person name="Bruce D."/>
            <person name="Goodwin L."/>
            <person name="Pitluck S."/>
            <person name="Peters L."/>
            <person name="Ovchinnikova G."/>
            <person name="Zeytun A."/>
            <person name="Lu M."/>
            <person name="Kyrpides N."/>
            <person name="Mavromatis K."/>
            <person name="Ivanova N."/>
            <person name="Brettin T."/>
            <person name="Detter J.C."/>
            <person name="Han C."/>
            <person name="Larimer F."/>
            <person name="Land M."/>
            <person name="Hauser L."/>
            <person name="Markowitz V."/>
            <person name="Cheng J.-F."/>
            <person name="Hugenholtz P."/>
            <person name="Woyke T."/>
            <person name="Wu D."/>
            <person name="Spring S."/>
            <person name="Schroeder M."/>
            <person name="Brambilla E."/>
            <person name="Klenk H.-P."/>
            <person name="Eisen J.A."/>
        </authorList>
    </citation>
    <scope>NUCLEOTIDE SEQUENCE [LARGE SCALE GENOMIC DNA]</scope>
    <source>
        <strain evidence="4">ATCC 49306 / DSM 6799 / DCB-1</strain>
    </source>
</reference>
<dbReference type="EMBL" id="CP003360">
    <property type="protein sequence ID" value="AFM27361.1"/>
    <property type="molecule type" value="Genomic_DNA"/>
</dbReference>
<evidence type="ECO:0000256" key="2">
    <source>
        <dbReference type="HAMAP-Rule" id="MF_01477"/>
    </source>
</evidence>
<organism evidence="3 4">
    <name type="scientific">Desulfomonile tiedjei (strain ATCC 49306 / DSM 6799 / DCB-1)</name>
    <dbReference type="NCBI Taxonomy" id="706587"/>
    <lineage>
        <taxon>Bacteria</taxon>
        <taxon>Pseudomonadati</taxon>
        <taxon>Thermodesulfobacteriota</taxon>
        <taxon>Desulfomonilia</taxon>
        <taxon>Desulfomonilales</taxon>
        <taxon>Desulfomonilaceae</taxon>
        <taxon>Desulfomonile</taxon>
    </lineage>
</organism>
<evidence type="ECO:0000313" key="3">
    <source>
        <dbReference type="EMBL" id="AFM27361.1"/>
    </source>
</evidence>
<dbReference type="GO" id="GO:0017148">
    <property type="term" value="P:negative regulation of translation"/>
    <property type="evidence" value="ECO:0007669"/>
    <property type="project" value="UniProtKB-UniRule"/>
</dbReference>
<dbReference type="eggNOG" id="COG0799">
    <property type="taxonomic scope" value="Bacteria"/>
</dbReference>
<dbReference type="GO" id="GO:0005737">
    <property type="term" value="C:cytoplasm"/>
    <property type="evidence" value="ECO:0007669"/>
    <property type="project" value="UniProtKB-SubCell"/>
</dbReference>
<dbReference type="AlphaFoldDB" id="I4CCS0"/>
<evidence type="ECO:0000256" key="1">
    <source>
        <dbReference type="ARBA" id="ARBA00010574"/>
    </source>
</evidence>
<comment type="function">
    <text evidence="2">Functions as a ribosomal silencing factor. Interacts with ribosomal protein uL14 (rplN), blocking formation of intersubunit bridge B8. Prevents association of the 30S and 50S ribosomal subunits and the formation of functional ribosomes, thus repressing translation.</text>
</comment>
<dbReference type="PATRIC" id="fig|706587.4.peg.5368"/>
<dbReference type="GO" id="GO:0090071">
    <property type="term" value="P:negative regulation of ribosome biogenesis"/>
    <property type="evidence" value="ECO:0007669"/>
    <property type="project" value="UniProtKB-UniRule"/>
</dbReference>
<keyword evidence="2" id="KW-0678">Repressor</keyword>
<dbReference type="Pfam" id="PF02410">
    <property type="entry name" value="RsfS"/>
    <property type="match status" value="1"/>
</dbReference>
<name>I4CCS0_DESTA</name>
<dbReference type="InterPro" id="IPR004394">
    <property type="entry name" value="Iojap/RsfS/C7orf30"/>
</dbReference>
<dbReference type="HOGENOM" id="CLU_092688_2_0_7"/>
<dbReference type="SUPFAM" id="SSF81301">
    <property type="entry name" value="Nucleotidyltransferase"/>
    <property type="match status" value="1"/>
</dbReference>
<dbReference type="OrthoDB" id="9793681at2"/>
<dbReference type="InterPro" id="IPR043519">
    <property type="entry name" value="NT_sf"/>
</dbReference>
<dbReference type="GO" id="GO:0042256">
    <property type="term" value="P:cytosolic ribosome assembly"/>
    <property type="evidence" value="ECO:0007669"/>
    <property type="project" value="UniProtKB-UniRule"/>
</dbReference>